<dbReference type="AlphaFoldDB" id="A0A6J2CCG8"/>
<dbReference type="OrthoDB" id="9633948at2759"/>
<sequence length="94" mass="9670">MYFTSCSMGCQQASCTPSPCQTSCGIPCQTSCCVPVTCKPAVCLPVSCKPVVCLPVSYKPIVYVAPSCQSSGGCQPSFPTLVCRPAPCGTSNCC</sequence>
<evidence type="ECO:0000313" key="1">
    <source>
        <dbReference type="Proteomes" id="UP000515165"/>
    </source>
</evidence>
<organism evidence="1 2">
    <name type="scientific">Zalophus californianus</name>
    <name type="common">California sealion</name>
    <dbReference type="NCBI Taxonomy" id="9704"/>
    <lineage>
        <taxon>Eukaryota</taxon>
        <taxon>Metazoa</taxon>
        <taxon>Chordata</taxon>
        <taxon>Craniata</taxon>
        <taxon>Vertebrata</taxon>
        <taxon>Euteleostomi</taxon>
        <taxon>Mammalia</taxon>
        <taxon>Eutheria</taxon>
        <taxon>Laurasiatheria</taxon>
        <taxon>Carnivora</taxon>
        <taxon>Caniformia</taxon>
        <taxon>Pinnipedia</taxon>
        <taxon>Otariidae</taxon>
        <taxon>Zalophus</taxon>
    </lineage>
</organism>
<evidence type="ECO:0000313" key="2">
    <source>
        <dbReference type="RefSeq" id="XP_027441925.2"/>
    </source>
</evidence>
<dbReference type="GeneID" id="113918005"/>
<proteinExistence type="predicted"/>
<dbReference type="RefSeq" id="XP_027441925.2">
    <property type="nucleotide sequence ID" value="XM_027586124.2"/>
</dbReference>
<dbReference type="Proteomes" id="UP000515165">
    <property type="component" value="Chromosome 1"/>
</dbReference>
<gene>
    <name evidence="2" type="primary">LOC113918005</name>
</gene>
<protein>
    <submittedName>
        <fullName evidence="2">Keratin-associated protein 12-1-like</fullName>
    </submittedName>
</protein>
<reference evidence="2" key="1">
    <citation type="submission" date="2025-08" db="UniProtKB">
        <authorList>
            <consortium name="RefSeq"/>
        </authorList>
    </citation>
    <scope>IDENTIFICATION</scope>
    <source>
        <tissue evidence="2">Blood</tissue>
    </source>
</reference>
<name>A0A6J2CCG8_ZALCA</name>
<dbReference type="KEGG" id="zca:113918005"/>
<keyword evidence="1" id="KW-1185">Reference proteome</keyword>
<accession>A0A6J2CCG8</accession>